<reference evidence="2 3" key="1">
    <citation type="submission" date="2016-10" db="EMBL/GenBank/DDBJ databases">
        <authorList>
            <person name="de Groot N.N."/>
        </authorList>
    </citation>
    <scope>NUCLEOTIDE SEQUENCE [LARGE SCALE GENOMIC DNA]</scope>
    <source>
        <strain evidence="2 3">DSM 19547</strain>
    </source>
</reference>
<evidence type="ECO:0000313" key="2">
    <source>
        <dbReference type="EMBL" id="SFO95396.1"/>
    </source>
</evidence>
<dbReference type="EMBL" id="FOXA01000001">
    <property type="protein sequence ID" value="SFO95396.1"/>
    <property type="molecule type" value="Genomic_DNA"/>
</dbReference>
<organism evidence="2 3">
    <name type="scientific">Tranquillimonas alkanivorans</name>
    <dbReference type="NCBI Taxonomy" id="441119"/>
    <lineage>
        <taxon>Bacteria</taxon>
        <taxon>Pseudomonadati</taxon>
        <taxon>Pseudomonadota</taxon>
        <taxon>Alphaproteobacteria</taxon>
        <taxon>Rhodobacterales</taxon>
        <taxon>Roseobacteraceae</taxon>
        <taxon>Tranquillimonas</taxon>
    </lineage>
</organism>
<keyword evidence="3" id="KW-1185">Reference proteome</keyword>
<dbReference type="Gene3D" id="1.20.5.920">
    <property type="entry name" value="rhodobacter sphaeroides pufx membrane protein"/>
    <property type="match status" value="1"/>
</dbReference>
<feature type="transmembrane region" description="Helical" evidence="1">
    <location>
        <begin position="39"/>
        <end position="64"/>
    </location>
</feature>
<accession>A0A1I5LEX3</accession>
<dbReference type="RefSeq" id="WP_093417427.1">
    <property type="nucleotide sequence ID" value="NZ_FOXA01000001.1"/>
</dbReference>
<keyword evidence="1" id="KW-1133">Transmembrane helix</keyword>
<gene>
    <name evidence="2" type="ORF">SAMN04488047_101604</name>
</gene>
<keyword evidence="1" id="KW-0472">Membrane</keyword>
<name>A0A1I5LEX3_9RHOB</name>
<dbReference type="InterPro" id="IPR020169">
    <property type="entry name" value="Intrinsic_membrane_PufX"/>
</dbReference>
<evidence type="ECO:0000256" key="1">
    <source>
        <dbReference type="SAM" id="Phobius"/>
    </source>
</evidence>
<proteinExistence type="predicted"/>
<dbReference type="Pfam" id="PF11511">
    <property type="entry name" value="RhodobacterPufX"/>
    <property type="match status" value="1"/>
</dbReference>
<dbReference type="AlphaFoldDB" id="A0A1I5LEX3"/>
<protein>
    <submittedName>
        <fullName evidence="2">Intrinsic membrane protein PufX</fullName>
    </submittedName>
</protein>
<dbReference type="Proteomes" id="UP000199356">
    <property type="component" value="Unassembled WGS sequence"/>
</dbReference>
<keyword evidence="1" id="KW-0812">Transmembrane</keyword>
<evidence type="ECO:0000313" key="3">
    <source>
        <dbReference type="Proteomes" id="UP000199356"/>
    </source>
</evidence>
<dbReference type="STRING" id="441119.SAMN04488047_101604"/>
<sequence>MPPSNDPADRGREMSGKYWYLEDQKPSLRMWAFTQMTIGAAYAAVVAFGVIAFILILVALSGLLPEDPYAVLDAGRAVLSA</sequence>